<comment type="subcellular location">
    <subcellularLocation>
        <location evidence="1">Membrane</location>
        <topology evidence="1">Multi-pass membrane protein</topology>
    </subcellularLocation>
</comment>
<dbReference type="InterPro" id="IPR036837">
    <property type="entry name" value="Cation_efflux_CTD_sf"/>
</dbReference>
<dbReference type="Proteomes" id="UP001163687">
    <property type="component" value="Chromosome"/>
</dbReference>
<dbReference type="InterPro" id="IPR027469">
    <property type="entry name" value="Cation_efflux_TMD_sf"/>
</dbReference>
<comment type="similarity">
    <text evidence="2">Belongs to the cation diffusion facilitator (CDF) transporter (TC 2.A.4) family.</text>
</comment>
<protein>
    <submittedName>
        <fullName evidence="11">Cation transporter</fullName>
    </submittedName>
</protein>
<dbReference type="GO" id="GO:0015086">
    <property type="term" value="F:cadmium ion transmembrane transporter activity"/>
    <property type="evidence" value="ECO:0007669"/>
    <property type="project" value="TreeGrafter"/>
</dbReference>
<dbReference type="GO" id="GO:0015341">
    <property type="term" value="F:zinc efflux antiporter activity"/>
    <property type="evidence" value="ECO:0007669"/>
    <property type="project" value="TreeGrafter"/>
</dbReference>
<keyword evidence="4 8" id="KW-0812">Transmembrane</keyword>
<evidence type="ECO:0000313" key="12">
    <source>
        <dbReference type="Proteomes" id="UP001163687"/>
    </source>
</evidence>
<evidence type="ECO:0000256" key="1">
    <source>
        <dbReference type="ARBA" id="ARBA00004141"/>
    </source>
</evidence>
<dbReference type="SUPFAM" id="SSF160240">
    <property type="entry name" value="Cation efflux protein cytoplasmic domain-like"/>
    <property type="match status" value="1"/>
</dbReference>
<dbReference type="Gene3D" id="3.30.70.1350">
    <property type="entry name" value="Cation efflux protein, cytoplasmic domain"/>
    <property type="match status" value="1"/>
</dbReference>
<keyword evidence="3" id="KW-0813">Transport</keyword>
<dbReference type="RefSeq" id="WP_264844562.1">
    <property type="nucleotide sequence ID" value="NZ_AP025628.1"/>
</dbReference>
<evidence type="ECO:0000259" key="10">
    <source>
        <dbReference type="Pfam" id="PF16916"/>
    </source>
</evidence>
<evidence type="ECO:0000256" key="2">
    <source>
        <dbReference type="ARBA" id="ARBA00008114"/>
    </source>
</evidence>
<gene>
    <name evidence="11" type="ORF">caldi_16310</name>
</gene>
<feature type="transmembrane region" description="Helical" evidence="8">
    <location>
        <begin position="116"/>
        <end position="136"/>
    </location>
</feature>
<organism evidence="11 12">
    <name type="scientific">Caldinitratiruptor microaerophilus</name>
    <dbReference type="NCBI Taxonomy" id="671077"/>
    <lineage>
        <taxon>Bacteria</taxon>
        <taxon>Bacillati</taxon>
        <taxon>Bacillota</taxon>
        <taxon>Clostridia</taxon>
        <taxon>Eubacteriales</taxon>
        <taxon>Symbiobacteriaceae</taxon>
        <taxon>Caldinitratiruptor</taxon>
    </lineage>
</organism>
<feature type="region of interest" description="Disordered" evidence="7">
    <location>
        <begin position="293"/>
        <end position="313"/>
    </location>
</feature>
<feature type="transmembrane region" description="Helical" evidence="8">
    <location>
        <begin position="14"/>
        <end position="32"/>
    </location>
</feature>
<dbReference type="InterPro" id="IPR050291">
    <property type="entry name" value="CDF_Transporter"/>
</dbReference>
<dbReference type="EMBL" id="AP025628">
    <property type="protein sequence ID" value="BDG60541.1"/>
    <property type="molecule type" value="Genomic_DNA"/>
</dbReference>
<evidence type="ECO:0000313" key="11">
    <source>
        <dbReference type="EMBL" id="BDG60541.1"/>
    </source>
</evidence>
<evidence type="ECO:0000256" key="8">
    <source>
        <dbReference type="SAM" id="Phobius"/>
    </source>
</evidence>
<dbReference type="Gene3D" id="1.20.1510.10">
    <property type="entry name" value="Cation efflux protein transmembrane domain"/>
    <property type="match status" value="1"/>
</dbReference>
<sequence length="313" mass="33979">MQHTERPQGDVKRILWGILALNLAVALAKVLYGWASRSAAMVADGFHSLSDGTSNVIGLVGITLAQKPIDRTHPYGHKKFETFTTIGIAALLLFVAFEVVTGVVDRIRHPVAPSVTAWSFAVMLATMAVNAGVYLYESRAGRRLGSDFLVADSLHTRSDILVSLSVLAGLAGVRLGLPWLDWAVALVIAGLIAWSAWEIIRDGANVLCDAAVFDPAFIDPVVRSIPGVREVHQIRSRGRHDSAYVDLHVLVDPHLPVVKAHDLAHRIEEALKGRLPAVVDVLVHVEPDLPGMELPEEPRIEPVTAPAHEHADR</sequence>
<evidence type="ECO:0000256" key="4">
    <source>
        <dbReference type="ARBA" id="ARBA00022692"/>
    </source>
</evidence>
<evidence type="ECO:0000256" key="5">
    <source>
        <dbReference type="ARBA" id="ARBA00022989"/>
    </source>
</evidence>
<feature type="transmembrane region" description="Helical" evidence="8">
    <location>
        <begin position="83"/>
        <end position="104"/>
    </location>
</feature>
<dbReference type="PANTHER" id="PTHR43840:SF15">
    <property type="entry name" value="MITOCHONDRIAL METAL TRANSPORTER 1-RELATED"/>
    <property type="match status" value="1"/>
</dbReference>
<keyword evidence="5 8" id="KW-1133">Transmembrane helix</keyword>
<dbReference type="AlphaFoldDB" id="A0AA35G617"/>
<dbReference type="PANTHER" id="PTHR43840">
    <property type="entry name" value="MITOCHONDRIAL METAL TRANSPORTER 1-RELATED"/>
    <property type="match status" value="1"/>
</dbReference>
<accession>A0AA35G617</accession>
<keyword evidence="6 8" id="KW-0472">Membrane</keyword>
<dbReference type="GO" id="GO:0005886">
    <property type="term" value="C:plasma membrane"/>
    <property type="evidence" value="ECO:0007669"/>
    <property type="project" value="TreeGrafter"/>
</dbReference>
<dbReference type="KEGG" id="cmic:caldi_16310"/>
<reference evidence="11" key="1">
    <citation type="submission" date="2022-03" db="EMBL/GenBank/DDBJ databases">
        <title>Complete genome sequence of Caldinitratiruptor microaerophilus.</title>
        <authorList>
            <person name="Mukaiyama R."/>
            <person name="Nishiyama T."/>
            <person name="Ueda K."/>
        </authorList>
    </citation>
    <scope>NUCLEOTIDE SEQUENCE</scope>
    <source>
        <strain evidence="11">JCM 16183</strain>
    </source>
</reference>
<dbReference type="FunFam" id="1.20.1510.10:FF:000006">
    <property type="entry name" value="Divalent cation efflux transporter"/>
    <property type="match status" value="1"/>
</dbReference>
<evidence type="ECO:0000256" key="6">
    <source>
        <dbReference type="ARBA" id="ARBA00023136"/>
    </source>
</evidence>
<dbReference type="InterPro" id="IPR058533">
    <property type="entry name" value="Cation_efflux_TM"/>
</dbReference>
<dbReference type="NCBIfam" id="TIGR01297">
    <property type="entry name" value="CDF"/>
    <property type="match status" value="1"/>
</dbReference>
<proteinExistence type="inferred from homology"/>
<keyword evidence="12" id="KW-1185">Reference proteome</keyword>
<evidence type="ECO:0000256" key="7">
    <source>
        <dbReference type="SAM" id="MobiDB-lite"/>
    </source>
</evidence>
<dbReference type="GO" id="GO:0006882">
    <property type="term" value="P:intracellular zinc ion homeostasis"/>
    <property type="evidence" value="ECO:0007669"/>
    <property type="project" value="TreeGrafter"/>
</dbReference>
<dbReference type="SUPFAM" id="SSF161111">
    <property type="entry name" value="Cation efflux protein transmembrane domain-like"/>
    <property type="match status" value="1"/>
</dbReference>
<evidence type="ECO:0000259" key="9">
    <source>
        <dbReference type="Pfam" id="PF01545"/>
    </source>
</evidence>
<dbReference type="GO" id="GO:0015093">
    <property type="term" value="F:ferrous iron transmembrane transporter activity"/>
    <property type="evidence" value="ECO:0007669"/>
    <property type="project" value="TreeGrafter"/>
</dbReference>
<feature type="domain" description="Cation efflux protein cytoplasmic" evidence="10">
    <location>
        <begin position="221"/>
        <end position="287"/>
    </location>
</feature>
<dbReference type="InterPro" id="IPR027470">
    <property type="entry name" value="Cation_efflux_CTD"/>
</dbReference>
<name>A0AA35G617_9FIRM</name>
<feature type="transmembrane region" description="Helical" evidence="8">
    <location>
        <begin position="179"/>
        <end position="197"/>
    </location>
</feature>
<evidence type="ECO:0000256" key="3">
    <source>
        <dbReference type="ARBA" id="ARBA00022448"/>
    </source>
</evidence>
<feature type="domain" description="Cation efflux protein transmembrane" evidence="9">
    <location>
        <begin position="18"/>
        <end position="207"/>
    </location>
</feature>
<dbReference type="InterPro" id="IPR002524">
    <property type="entry name" value="Cation_efflux"/>
</dbReference>
<dbReference type="Pfam" id="PF16916">
    <property type="entry name" value="ZT_dimer"/>
    <property type="match status" value="1"/>
</dbReference>
<dbReference type="Pfam" id="PF01545">
    <property type="entry name" value="Cation_efflux"/>
    <property type="match status" value="1"/>
</dbReference>